<protein>
    <submittedName>
        <fullName evidence="1">Uncharacterized protein</fullName>
    </submittedName>
</protein>
<reference evidence="1 2" key="1">
    <citation type="journal article" date="2018" name="Nat. Genet.">
        <title>The Rosa genome provides new insights in the design of modern roses.</title>
        <authorList>
            <person name="Bendahmane M."/>
        </authorList>
    </citation>
    <scope>NUCLEOTIDE SEQUENCE [LARGE SCALE GENOMIC DNA]</scope>
    <source>
        <strain evidence="2">cv. Old Blush</strain>
    </source>
</reference>
<accession>A0A2P6PD48</accession>
<comment type="caution">
    <text evidence="1">The sequence shown here is derived from an EMBL/GenBank/DDBJ whole genome shotgun (WGS) entry which is preliminary data.</text>
</comment>
<dbReference type="EMBL" id="PDCK01000045">
    <property type="protein sequence ID" value="PRQ19851.1"/>
    <property type="molecule type" value="Genomic_DNA"/>
</dbReference>
<name>A0A2P6PD48_ROSCH</name>
<gene>
    <name evidence="1" type="ORF">RchiOBHm_Chr7g0221851</name>
</gene>
<sequence length="94" mass="11180">MRQSCTTTNWELMTRKIIFLLSFLLLSRINFRCISRILLNTVTSTNNNNESMINFKFGFWLLASEQEYDFLNFNKLKEKIHAYSIHRNPINLAS</sequence>
<evidence type="ECO:0000313" key="2">
    <source>
        <dbReference type="Proteomes" id="UP000238479"/>
    </source>
</evidence>
<dbReference type="Proteomes" id="UP000238479">
    <property type="component" value="Chromosome 7"/>
</dbReference>
<keyword evidence="2" id="KW-1185">Reference proteome</keyword>
<organism evidence="1 2">
    <name type="scientific">Rosa chinensis</name>
    <name type="common">China rose</name>
    <dbReference type="NCBI Taxonomy" id="74649"/>
    <lineage>
        <taxon>Eukaryota</taxon>
        <taxon>Viridiplantae</taxon>
        <taxon>Streptophyta</taxon>
        <taxon>Embryophyta</taxon>
        <taxon>Tracheophyta</taxon>
        <taxon>Spermatophyta</taxon>
        <taxon>Magnoliopsida</taxon>
        <taxon>eudicotyledons</taxon>
        <taxon>Gunneridae</taxon>
        <taxon>Pentapetalae</taxon>
        <taxon>rosids</taxon>
        <taxon>fabids</taxon>
        <taxon>Rosales</taxon>
        <taxon>Rosaceae</taxon>
        <taxon>Rosoideae</taxon>
        <taxon>Rosoideae incertae sedis</taxon>
        <taxon>Rosa</taxon>
    </lineage>
</organism>
<proteinExistence type="predicted"/>
<dbReference type="Gramene" id="PRQ19851">
    <property type="protein sequence ID" value="PRQ19851"/>
    <property type="gene ID" value="RchiOBHm_Chr7g0221851"/>
</dbReference>
<dbReference type="AlphaFoldDB" id="A0A2P6PD48"/>
<evidence type="ECO:0000313" key="1">
    <source>
        <dbReference type="EMBL" id="PRQ19851.1"/>
    </source>
</evidence>